<sequence length="173" mass="18477">MQTISDICEQGKQIIRPFFKGAVNTMSGIGENSSKASTEVVKTAKEITVAKSNVFKSLFTFDRQLIRLAGLSGALAVGLGAYGSHVVLMDSNIPEEQKNSFRVASTYHFFGTFGLIAASLTRYPAVSGTLMAIGTAVFCGSCYYYGLTGNTVARKFAPFGGTTLIAAWLSFIL</sequence>
<evidence type="ECO:0000256" key="1">
    <source>
        <dbReference type="ARBA" id="ARBA00004141"/>
    </source>
</evidence>
<comment type="caution">
    <text evidence="7">The sequence shown here is derived from an EMBL/GenBank/DDBJ whole genome shotgun (WGS) entry which is preliminary data.</text>
</comment>
<feature type="transmembrane region" description="Helical" evidence="6">
    <location>
        <begin position="65"/>
        <end position="88"/>
    </location>
</feature>
<evidence type="ECO:0000313" key="7">
    <source>
        <dbReference type="EMBL" id="KAJ6624810.1"/>
    </source>
</evidence>
<comment type="subcellular location">
    <subcellularLocation>
        <location evidence="1">Membrane</location>
        <topology evidence="1">Multi-pass membrane protein</topology>
    </subcellularLocation>
</comment>
<evidence type="ECO:0000313" key="8">
    <source>
        <dbReference type="Proteomes" id="UP001151699"/>
    </source>
</evidence>
<feature type="transmembrane region" description="Helical" evidence="6">
    <location>
        <begin position="100"/>
        <end position="118"/>
    </location>
</feature>
<evidence type="ECO:0000256" key="6">
    <source>
        <dbReference type="SAM" id="Phobius"/>
    </source>
</evidence>
<dbReference type="InterPro" id="IPR006696">
    <property type="entry name" value="DUF423"/>
</dbReference>
<keyword evidence="5 6" id="KW-0472">Membrane</keyword>
<keyword evidence="3 6" id="KW-0812">Transmembrane</keyword>
<dbReference type="EMBL" id="WJQU01003440">
    <property type="protein sequence ID" value="KAJ6624810.1"/>
    <property type="molecule type" value="Genomic_DNA"/>
</dbReference>
<evidence type="ECO:0000256" key="5">
    <source>
        <dbReference type="ARBA" id="ARBA00023136"/>
    </source>
</evidence>
<dbReference type="Proteomes" id="UP001151699">
    <property type="component" value="Unassembled WGS sequence"/>
</dbReference>
<evidence type="ECO:0000256" key="4">
    <source>
        <dbReference type="ARBA" id="ARBA00022989"/>
    </source>
</evidence>
<dbReference type="PANTHER" id="PTHR43461">
    <property type="entry name" value="TRANSMEMBRANE PROTEIN 256"/>
    <property type="match status" value="1"/>
</dbReference>
<proteinExistence type="inferred from homology"/>
<comment type="similarity">
    <text evidence="2">Belongs to the TMEM256 family.</text>
</comment>
<organism evidence="7 8">
    <name type="scientific">Pseudolycoriella hygida</name>
    <dbReference type="NCBI Taxonomy" id="35572"/>
    <lineage>
        <taxon>Eukaryota</taxon>
        <taxon>Metazoa</taxon>
        <taxon>Ecdysozoa</taxon>
        <taxon>Arthropoda</taxon>
        <taxon>Hexapoda</taxon>
        <taxon>Insecta</taxon>
        <taxon>Pterygota</taxon>
        <taxon>Neoptera</taxon>
        <taxon>Endopterygota</taxon>
        <taxon>Diptera</taxon>
        <taxon>Nematocera</taxon>
        <taxon>Sciaroidea</taxon>
        <taxon>Sciaridae</taxon>
        <taxon>Pseudolycoriella</taxon>
    </lineage>
</organism>
<reference evidence="7" key="1">
    <citation type="submission" date="2022-07" db="EMBL/GenBank/DDBJ databases">
        <authorList>
            <person name="Trinca V."/>
            <person name="Uliana J.V.C."/>
            <person name="Torres T.T."/>
            <person name="Ward R.J."/>
            <person name="Monesi N."/>
        </authorList>
    </citation>
    <scope>NUCLEOTIDE SEQUENCE</scope>
    <source>
        <strain evidence="7">HSMRA1968</strain>
        <tissue evidence="7">Whole embryos</tissue>
    </source>
</reference>
<accession>A0A9Q0RUE1</accession>
<evidence type="ECO:0000256" key="2">
    <source>
        <dbReference type="ARBA" id="ARBA00006208"/>
    </source>
</evidence>
<dbReference type="GO" id="GO:0016020">
    <property type="term" value="C:membrane"/>
    <property type="evidence" value="ECO:0007669"/>
    <property type="project" value="UniProtKB-SubCell"/>
</dbReference>
<gene>
    <name evidence="7" type="primary">tmem256</name>
    <name evidence="7" type="ORF">Bhyg_16967</name>
</gene>
<protein>
    <submittedName>
        <fullName evidence="7">Transmembrane protein</fullName>
    </submittedName>
</protein>
<evidence type="ECO:0000256" key="3">
    <source>
        <dbReference type="ARBA" id="ARBA00022692"/>
    </source>
</evidence>
<dbReference type="Pfam" id="PF04241">
    <property type="entry name" value="DUF423"/>
    <property type="match status" value="1"/>
</dbReference>
<dbReference type="AlphaFoldDB" id="A0A9Q0RUE1"/>
<keyword evidence="4 6" id="KW-1133">Transmembrane helix</keyword>
<feature type="transmembrane region" description="Helical" evidence="6">
    <location>
        <begin position="125"/>
        <end position="146"/>
    </location>
</feature>
<dbReference type="OrthoDB" id="269173at2759"/>
<keyword evidence="8" id="KW-1185">Reference proteome</keyword>
<dbReference type="PANTHER" id="PTHR43461:SF1">
    <property type="entry name" value="TRANSMEMBRANE PROTEIN 256"/>
    <property type="match status" value="1"/>
</dbReference>
<name>A0A9Q0RUE1_9DIPT</name>